<dbReference type="Proteomes" id="UP000600588">
    <property type="component" value="Unassembled WGS sequence"/>
</dbReference>
<evidence type="ECO:0000256" key="1">
    <source>
        <dbReference type="ARBA" id="ARBA00004651"/>
    </source>
</evidence>
<feature type="domain" description="MacB-like periplasmic core" evidence="8">
    <location>
        <begin position="21"/>
        <end position="244"/>
    </location>
</feature>
<evidence type="ECO:0000256" key="3">
    <source>
        <dbReference type="ARBA" id="ARBA00022692"/>
    </source>
</evidence>
<feature type="transmembrane region" description="Helical" evidence="6">
    <location>
        <begin position="685"/>
        <end position="706"/>
    </location>
</feature>
<dbReference type="Pfam" id="PF02687">
    <property type="entry name" value="FtsX"/>
    <property type="match status" value="2"/>
</dbReference>
<dbReference type="GO" id="GO:0022857">
    <property type="term" value="F:transmembrane transporter activity"/>
    <property type="evidence" value="ECO:0007669"/>
    <property type="project" value="TreeGrafter"/>
</dbReference>
<proteinExistence type="predicted"/>
<organism evidence="9 10">
    <name type="scientific">Aestuariibaculum sediminum</name>
    <dbReference type="NCBI Taxonomy" id="2770637"/>
    <lineage>
        <taxon>Bacteria</taxon>
        <taxon>Pseudomonadati</taxon>
        <taxon>Bacteroidota</taxon>
        <taxon>Flavobacteriia</taxon>
        <taxon>Flavobacteriales</taxon>
        <taxon>Flavobacteriaceae</taxon>
    </lineage>
</organism>
<keyword evidence="5 6" id="KW-0472">Membrane</keyword>
<comment type="subcellular location">
    <subcellularLocation>
        <location evidence="1">Cell membrane</location>
        <topology evidence="1">Multi-pass membrane protein</topology>
    </subcellularLocation>
</comment>
<dbReference type="Pfam" id="PF12704">
    <property type="entry name" value="MacB_PCD"/>
    <property type="match status" value="1"/>
</dbReference>
<accession>A0A8J6U9A5</accession>
<dbReference type="EMBL" id="JACVXB010000016">
    <property type="protein sequence ID" value="MBD0833775.1"/>
    <property type="molecule type" value="Genomic_DNA"/>
</dbReference>
<evidence type="ECO:0000313" key="9">
    <source>
        <dbReference type="EMBL" id="MBD0833775.1"/>
    </source>
</evidence>
<dbReference type="InterPro" id="IPR050250">
    <property type="entry name" value="Macrolide_Exporter_MacB"/>
</dbReference>
<dbReference type="PANTHER" id="PTHR30572">
    <property type="entry name" value="MEMBRANE COMPONENT OF TRANSPORTER-RELATED"/>
    <property type="match status" value="1"/>
</dbReference>
<dbReference type="InterPro" id="IPR025857">
    <property type="entry name" value="MacB_PCD"/>
</dbReference>
<keyword evidence="4 6" id="KW-1133">Transmembrane helix</keyword>
<feature type="transmembrane region" description="Helical" evidence="6">
    <location>
        <begin position="433"/>
        <end position="452"/>
    </location>
</feature>
<feature type="transmembrane region" description="Helical" evidence="6">
    <location>
        <begin position="387"/>
        <end position="412"/>
    </location>
</feature>
<feature type="domain" description="ABC3 transporter permease C-terminal" evidence="7">
    <location>
        <begin position="686"/>
        <end position="798"/>
    </location>
</feature>
<feature type="transmembrane region" description="Helical" evidence="6">
    <location>
        <begin position="297"/>
        <end position="320"/>
    </location>
</feature>
<comment type="caution">
    <text evidence="9">The sequence shown here is derived from an EMBL/GenBank/DDBJ whole genome shotgun (WGS) entry which is preliminary data.</text>
</comment>
<keyword evidence="3 6" id="KW-0812">Transmembrane</keyword>
<dbReference type="GO" id="GO:0005886">
    <property type="term" value="C:plasma membrane"/>
    <property type="evidence" value="ECO:0007669"/>
    <property type="project" value="UniProtKB-SubCell"/>
</dbReference>
<dbReference type="InterPro" id="IPR003838">
    <property type="entry name" value="ABC3_permease_C"/>
</dbReference>
<keyword evidence="2" id="KW-1003">Cell membrane</keyword>
<evidence type="ECO:0000313" key="10">
    <source>
        <dbReference type="Proteomes" id="UP000600588"/>
    </source>
</evidence>
<evidence type="ECO:0000256" key="4">
    <source>
        <dbReference type="ARBA" id="ARBA00022989"/>
    </source>
</evidence>
<feature type="transmembrane region" description="Helical" evidence="6">
    <location>
        <begin position="765"/>
        <end position="786"/>
    </location>
</feature>
<protein>
    <submittedName>
        <fullName evidence="9">ABC transporter permease</fullName>
    </submittedName>
</protein>
<dbReference type="AlphaFoldDB" id="A0A8J6U9A5"/>
<sequence>MLFKILRQYLRRIMRNYKIYAVSILGMSVAIIASFHIYHFVYKELSVDKFHEKRKDIYRLVNNSSNTNTQSVTTFLPVGPTLKRKIPEVKNYSRITTYAEPHKLKNEAGIELKASPRFTDPSFFELLNFDLKEGSLSKFADTPNGILISEKLTNGLFGSQNPIGKQLIISKYRGESKWSLEVVGVLKNIPEESTIQGDCFINNESLEILAGKGYEIRPWNYGVVELFIHAPDIRDLKEFTEKVKNLTVDEANLMRNPKYPMKIEHFDIEFQRLDKMYFHSTNIREQKNKGSLQFVKIISIVGLLALLLAISNYIVMNLGLSLTRVKEFKIKRYLGTSKKQVFLQFIIESVLNAMVCFALALITYPLLSKAIAHLIGVEYHLKLEKDYILILSFLLIILFIGFTIGVFQYFLSYHSVFSINKTQTSNSWMTKRVLINFQLFLFIGLIISMLFIRKQVNYIETKDIGFNFKNVLGVIPDKYGEELKNELLSKSYVEKIAGGQTIFKTEYRLDDVTIQSTQEKVKSMIVLGDADYLELYDIELLYGKTLNTSKLQTFYNWTGNLVQRNGTVEVLVNEEFVKRANLKNPIGTPLYVNSNSVIVGVFKNINNTPLYESIQPIVIGYDFSFFTSMFQVRFKEGYKSQVMDDIASVFNRNNASFDYIKDFIEYIDYEDIYKKELQLKRLLEAFTVIVLFISILGLVAISLFITNSKTKEIGIRKVNGATINEIMFMLNKDFIKWVVGSFILACPITYYVLKNWLENFAYKTALSWWVFALAGAFTLIITLLAVSWQTYRAAKQNPVKSLRDE</sequence>
<feature type="domain" description="ABC3 transporter permease C-terminal" evidence="7">
    <location>
        <begin position="300"/>
        <end position="404"/>
    </location>
</feature>
<gene>
    <name evidence="9" type="ORF">ICJ83_16720</name>
</gene>
<evidence type="ECO:0000259" key="7">
    <source>
        <dbReference type="Pfam" id="PF02687"/>
    </source>
</evidence>
<dbReference type="PANTHER" id="PTHR30572:SF18">
    <property type="entry name" value="ABC-TYPE MACROLIDE FAMILY EXPORT SYSTEM PERMEASE COMPONENT 2"/>
    <property type="match status" value="1"/>
</dbReference>
<feature type="transmembrane region" description="Helical" evidence="6">
    <location>
        <begin position="341"/>
        <end position="367"/>
    </location>
</feature>
<evidence type="ECO:0000256" key="5">
    <source>
        <dbReference type="ARBA" id="ARBA00023136"/>
    </source>
</evidence>
<name>A0A8J6U9A5_9FLAO</name>
<evidence type="ECO:0000256" key="6">
    <source>
        <dbReference type="SAM" id="Phobius"/>
    </source>
</evidence>
<feature type="transmembrane region" description="Helical" evidence="6">
    <location>
        <begin position="20"/>
        <end position="41"/>
    </location>
</feature>
<evidence type="ECO:0000256" key="2">
    <source>
        <dbReference type="ARBA" id="ARBA00022475"/>
    </source>
</evidence>
<keyword evidence="10" id="KW-1185">Reference proteome</keyword>
<evidence type="ECO:0000259" key="8">
    <source>
        <dbReference type="Pfam" id="PF12704"/>
    </source>
</evidence>
<feature type="transmembrane region" description="Helical" evidence="6">
    <location>
        <begin position="734"/>
        <end position="753"/>
    </location>
</feature>
<reference evidence="9 10" key="1">
    <citation type="submission" date="2020-09" db="EMBL/GenBank/DDBJ databases">
        <title>TT11 complete genome.</title>
        <authorList>
            <person name="Wu Z."/>
        </authorList>
    </citation>
    <scope>NUCLEOTIDE SEQUENCE [LARGE SCALE GENOMIC DNA]</scope>
    <source>
        <strain evidence="9 10">TT11</strain>
    </source>
</reference>